<dbReference type="OrthoDB" id="540503at2759"/>
<evidence type="ECO:0000259" key="10">
    <source>
        <dbReference type="PROSITE" id="PS50053"/>
    </source>
</evidence>
<keyword evidence="7" id="KW-0560">Oxidoreductase</keyword>
<evidence type="ECO:0000256" key="6">
    <source>
        <dbReference type="ARBA" id="ARBA00022989"/>
    </source>
</evidence>
<gene>
    <name evidence="12" type="ORF">BE221DRAFT_194142</name>
    <name evidence="11" type="ORF">OT_ostta03g04210</name>
</gene>
<accession>A0A090N2Z8</accession>
<evidence type="ECO:0000256" key="1">
    <source>
        <dbReference type="ARBA" id="ARBA00004477"/>
    </source>
</evidence>
<keyword evidence="13" id="KW-1185">Reference proteome</keyword>
<dbReference type="InterPro" id="IPR029071">
    <property type="entry name" value="Ubiquitin-like_domsf"/>
</dbReference>
<dbReference type="FunCoup" id="A0A090N2Z8">
    <property type="interactions" value="943"/>
</dbReference>
<dbReference type="CDD" id="cd01801">
    <property type="entry name" value="Ubl_TECR_like"/>
    <property type="match status" value="1"/>
</dbReference>
<sequence length="310" mass="35295">MKLKIVSRSGRPVVADGIVVPNDAKVSDLKRSLHALKKKLYPSRQRFTTSPAPGESRGIVLVDDKSLNDYGLEDGDTIVFKDLGPQVSYKAVFFFEYLGPLLAYLPFYFMRREIYGGIFGIKNAGKAPLEAQTLAMYFHTAHYVKRILETFFVHKFSHATMPIFNLVRNCSYYWTFGAFMSYFINHPAYTPVGRTQMLAGFAFSAVMQLSNLRCHVILANLRKDGQKGYVIPSGFLFNYVTCANYATEIYQWLGFNIATQSVMGYTFMCCGAAQMMQWAIAKHARLRKLFDGKDGRPKFRRAFILLPPFF</sequence>
<dbReference type="Gene3D" id="3.10.20.90">
    <property type="entry name" value="Phosphatidylinositol 3-kinase Catalytic Subunit, Chain A, domain 1"/>
    <property type="match status" value="1"/>
</dbReference>
<keyword evidence="8" id="KW-0443">Lipid metabolism</keyword>
<keyword evidence="3" id="KW-0444">Lipid biosynthesis</keyword>
<dbReference type="GO" id="GO:0016627">
    <property type="term" value="F:oxidoreductase activity, acting on the CH-CH group of donors"/>
    <property type="evidence" value="ECO:0007669"/>
    <property type="project" value="InterPro"/>
</dbReference>
<dbReference type="EMBL" id="CAID01000003">
    <property type="protein sequence ID" value="CEF97243.1"/>
    <property type="molecule type" value="Genomic_DNA"/>
</dbReference>
<accession>A0A1Y5IA28</accession>
<protein>
    <submittedName>
        <fullName evidence="12">3-oxo-5-alpha-steroid 4-dehydrogenase-domain-containing protein</fullName>
    </submittedName>
    <submittedName>
        <fullName evidence="11">Ubiquitin supergroup</fullName>
    </submittedName>
</protein>
<evidence type="ECO:0000313" key="12">
    <source>
        <dbReference type="EMBL" id="OUS44012.1"/>
    </source>
</evidence>
<evidence type="ECO:0000256" key="5">
    <source>
        <dbReference type="ARBA" id="ARBA00022857"/>
    </source>
</evidence>
<evidence type="ECO:0000313" key="13">
    <source>
        <dbReference type="Proteomes" id="UP000009170"/>
    </source>
</evidence>
<dbReference type="InParanoid" id="A0A090N2Z8"/>
<evidence type="ECO:0000256" key="3">
    <source>
        <dbReference type="ARBA" id="ARBA00022516"/>
    </source>
</evidence>
<dbReference type="Proteomes" id="UP000195557">
    <property type="component" value="Unassembled WGS sequence"/>
</dbReference>
<dbReference type="InterPro" id="IPR039357">
    <property type="entry name" value="SRD5A/TECR"/>
</dbReference>
<dbReference type="Pfam" id="PF02544">
    <property type="entry name" value="Steroid_dh"/>
    <property type="match status" value="1"/>
</dbReference>
<dbReference type="GO" id="GO:0005789">
    <property type="term" value="C:endoplasmic reticulum membrane"/>
    <property type="evidence" value="ECO:0007669"/>
    <property type="project" value="UniProtKB-SubCell"/>
</dbReference>
<evidence type="ECO:0000256" key="8">
    <source>
        <dbReference type="ARBA" id="ARBA00023098"/>
    </source>
</evidence>
<evidence type="ECO:0000256" key="4">
    <source>
        <dbReference type="ARBA" id="ARBA00022692"/>
    </source>
</evidence>
<reference evidence="12" key="3">
    <citation type="submission" date="2017-04" db="EMBL/GenBank/DDBJ databases">
        <title>Population genomics of picophytoplankton unveils novel chromosome hypervariability.</title>
        <authorList>
            <consortium name="DOE Joint Genome Institute"/>
            <person name="Blanc-Mathieu R."/>
            <person name="Krasovec M."/>
            <person name="Hebrard M."/>
            <person name="Yau S."/>
            <person name="Desgranges E."/>
            <person name="Martin J."/>
            <person name="Schackwitz W."/>
            <person name="Kuo A."/>
            <person name="Salin G."/>
            <person name="Donnadieu C."/>
            <person name="Desdevises Y."/>
            <person name="Sanchez-Ferandin S."/>
            <person name="Moreau H."/>
            <person name="Rivals E."/>
            <person name="Grigoriev I.V."/>
            <person name="Grimsley N."/>
            <person name="Eyre-Walker A."/>
            <person name="Piganeau G."/>
        </authorList>
    </citation>
    <scope>NUCLEOTIDE SEQUENCE [LARGE SCALE GENOMIC DNA]</scope>
    <source>
        <strain evidence="12">RCC 1115</strain>
    </source>
</reference>
<proteinExistence type="inferred from homology"/>
<evidence type="ECO:0000256" key="7">
    <source>
        <dbReference type="ARBA" id="ARBA00023002"/>
    </source>
</evidence>
<organism evidence="11 13">
    <name type="scientific">Ostreococcus tauri</name>
    <name type="common">Marine green alga</name>
    <dbReference type="NCBI Taxonomy" id="70448"/>
    <lineage>
        <taxon>Eukaryota</taxon>
        <taxon>Viridiplantae</taxon>
        <taxon>Chlorophyta</taxon>
        <taxon>Mamiellophyceae</taxon>
        <taxon>Mamiellales</taxon>
        <taxon>Bathycoccaceae</taxon>
        <taxon>Ostreococcus</taxon>
    </lineage>
</organism>
<dbReference type="InterPro" id="IPR001104">
    <property type="entry name" value="3-oxo-5_a-steroid_4-DH_C"/>
</dbReference>
<evidence type="ECO:0000313" key="11">
    <source>
        <dbReference type="EMBL" id="CEF97243.1"/>
    </source>
</evidence>
<dbReference type="EMBL" id="KZ155826">
    <property type="protein sequence ID" value="OUS44012.1"/>
    <property type="molecule type" value="Genomic_DNA"/>
</dbReference>
<keyword evidence="4" id="KW-0812">Transmembrane</keyword>
<dbReference type="PANTHER" id="PTHR10556">
    <property type="entry name" value="3-OXO-5-ALPHA-STEROID 4-DEHYDROGENASE"/>
    <property type="match status" value="1"/>
</dbReference>
<comment type="subcellular location">
    <subcellularLocation>
        <location evidence="1">Endoplasmic reticulum membrane</location>
        <topology evidence="1">Multi-pass membrane protein</topology>
    </subcellularLocation>
</comment>
<comment type="similarity">
    <text evidence="2">Belongs to the steroid 5-alpha reductase family.</text>
</comment>
<keyword evidence="6" id="KW-1133">Transmembrane helix</keyword>
<dbReference type="SUPFAM" id="SSF54236">
    <property type="entry name" value="Ubiquitin-like"/>
    <property type="match status" value="1"/>
</dbReference>
<evidence type="ECO:0000256" key="9">
    <source>
        <dbReference type="ARBA" id="ARBA00023136"/>
    </source>
</evidence>
<dbReference type="InterPro" id="IPR000626">
    <property type="entry name" value="Ubiquitin-like_dom"/>
</dbReference>
<keyword evidence="5" id="KW-0521">NADP</keyword>
<keyword evidence="9" id="KW-0472">Membrane</keyword>
<dbReference type="STRING" id="70448.A0A090N2Z8"/>
<dbReference type="AlphaFoldDB" id="A0A090N2Z8"/>
<dbReference type="PROSITE" id="PS50053">
    <property type="entry name" value="UBIQUITIN_2"/>
    <property type="match status" value="1"/>
</dbReference>
<dbReference type="PROSITE" id="PS50244">
    <property type="entry name" value="S5A_REDUCTASE"/>
    <property type="match status" value="1"/>
</dbReference>
<feature type="domain" description="Ubiquitin-like" evidence="10">
    <location>
        <begin position="1"/>
        <end position="80"/>
    </location>
</feature>
<reference evidence="11" key="2">
    <citation type="journal article" date="2014" name="BMC Genomics">
        <title>An improved genome of the model marine alga Ostreococcus tauri unfolds by assessing Illumina de novo assemblies.</title>
        <authorList>
            <person name="Blanc-Mathieu R."/>
            <person name="Verhelst B."/>
            <person name="Derelle E."/>
            <person name="Rombauts S."/>
            <person name="Bouget F.Y."/>
            <person name="Carre I."/>
            <person name="Chateau A."/>
            <person name="Eyre-Walker A."/>
            <person name="Grimsley N."/>
            <person name="Moreau H."/>
            <person name="Piegu B."/>
            <person name="Rivals E."/>
            <person name="Schackwitz W."/>
            <person name="Van de Peer Y."/>
            <person name="Piganeau G."/>
        </authorList>
    </citation>
    <scope>NUCLEOTIDE SEQUENCE</scope>
    <source>
        <strain evidence="11">RCC4221</strain>
    </source>
</reference>
<name>A0A090N2Z8_OSTTA</name>
<reference evidence="11 13" key="1">
    <citation type="journal article" date="2006" name="Proc. Natl. Acad. Sci. U.S.A.">
        <title>Genome analysis of the smallest free-living eukaryote Ostreococcus tauri unveils many unique features.</title>
        <authorList>
            <person name="Derelle E."/>
            <person name="Ferraz C."/>
            <person name="Rombauts S."/>
            <person name="Rouze P."/>
            <person name="Worden A.Z."/>
            <person name="Robbens S."/>
            <person name="Partensky F."/>
            <person name="Degroeve S."/>
            <person name="Echeynie S."/>
            <person name="Cooke R."/>
            <person name="Saeys Y."/>
            <person name="Wuyts J."/>
            <person name="Jabbari K."/>
            <person name="Bowler C."/>
            <person name="Panaud O."/>
            <person name="Piegu B."/>
            <person name="Ball S.G."/>
            <person name="Ral J.-P."/>
            <person name="Bouget F.-Y."/>
            <person name="Piganeau G."/>
            <person name="De Baets B."/>
            <person name="Picard A."/>
            <person name="Delseny M."/>
            <person name="Demaille J."/>
            <person name="Van de Peer Y."/>
            <person name="Moreau H."/>
        </authorList>
    </citation>
    <scope>NUCLEOTIDE SEQUENCE [LARGE SCALE GENOMIC DNA]</scope>
    <source>
        <strain evidence="11 13">OTTH0595</strain>
    </source>
</reference>
<dbReference type="PANTHER" id="PTHR10556:SF28">
    <property type="entry name" value="VERY-LONG-CHAIN ENOYL-COA REDUCTASE"/>
    <property type="match status" value="1"/>
</dbReference>
<accession>A0A454XWG3</accession>
<evidence type="ECO:0000256" key="2">
    <source>
        <dbReference type="ARBA" id="ARBA00007742"/>
    </source>
</evidence>
<dbReference type="GO" id="GO:0042761">
    <property type="term" value="P:very long-chain fatty acid biosynthetic process"/>
    <property type="evidence" value="ECO:0007669"/>
    <property type="project" value="TreeGrafter"/>
</dbReference>
<dbReference type="Proteomes" id="UP000009170">
    <property type="component" value="Unassembled WGS sequence"/>
</dbReference>